<evidence type="ECO:0000313" key="8">
    <source>
        <dbReference type="EMBL" id="NNG55178.1"/>
    </source>
</evidence>
<dbReference type="PANTHER" id="PTHR30329:SF21">
    <property type="entry name" value="LIPOPROTEIN YIAD-RELATED"/>
    <property type="match status" value="1"/>
</dbReference>
<evidence type="ECO:0000313" key="10">
    <source>
        <dbReference type="Proteomes" id="UP000531581"/>
    </source>
</evidence>
<dbReference type="EMBL" id="JABEOV010000027">
    <property type="protein sequence ID" value="NNG55178.1"/>
    <property type="molecule type" value="Genomic_DNA"/>
</dbReference>
<proteinExistence type="predicted"/>
<dbReference type="SUPFAM" id="SSF103088">
    <property type="entry name" value="OmpA-like"/>
    <property type="match status" value="1"/>
</dbReference>
<organism evidence="9 10">
    <name type="scientific">Sphingomonas sanguinis</name>
    <dbReference type="NCBI Taxonomy" id="33051"/>
    <lineage>
        <taxon>Bacteria</taxon>
        <taxon>Pseudomonadati</taxon>
        <taxon>Pseudomonadota</taxon>
        <taxon>Alphaproteobacteria</taxon>
        <taxon>Sphingomonadales</taxon>
        <taxon>Sphingomonadaceae</taxon>
        <taxon>Sphingomonas</taxon>
    </lineage>
</organism>
<dbReference type="InterPro" id="IPR050330">
    <property type="entry name" value="Bact_OuterMem_StrucFunc"/>
</dbReference>
<dbReference type="PROSITE" id="PS51123">
    <property type="entry name" value="OMPA_2"/>
    <property type="match status" value="1"/>
</dbReference>
<accession>A0A7Y7QTL9</accession>
<feature type="compositionally biased region" description="Basic and acidic residues" evidence="5">
    <location>
        <begin position="211"/>
        <end position="226"/>
    </location>
</feature>
<evidence type="ECO:0000259" key="7">
    <source>
        <dbReference type="PROSITE" id="PS51123"/>
    </source>
</evidence>
<feature type="signal peptide" evidence="6">
    <location>
        <begin position="1"/>
        <end position="21"/>
    </location>
</feature>
<evidence type="ECO:0000256" key="4">
    <source>
        <dbReference type="PROSITE-ProRule" id="PRU00473"/>
    </source>
</evidence>
<dbReference type="Proteomes" id="UP000531581">
    <property type="component" value="Unassembled WGS sequence"/>
</dbReference>
<evidence type="ECO:0000256" key="3">
    <source>
        <dbReference type="ARBA" id="ARBA00023237"/>
    </source>
</evidence>
<sequence>MSLRMLTACLATVLVVPSAHAQEAASSKARPSVESYLCTFAGKCDGAVGAQPVATRDAPQTKGFRLAKPTAEASGTAAVAAPSRGIERATRRPTPRRAHYAAPSAPAVNYGATQRPRADLMIGFELNSAQLSAEGTRAAQVFARSLLMPELKDKRFLIEGHTDLRGGARINGPLSAARAKAVADYLVVLGVDRRRLETRGFGSAVPLPGHGKGDPANRRVEAELIS</sequence>
<dbReference type="InterPro" id="IPR036737">
    <property type="entry name" value="OmpA-like_sf"/>
</dbReference>
<protein>
    <submittedName>
        <fullName evidence="9">OmpA family protein</fullName>
    </submittedName>
</protein>
<dbReference type="Proteomes" id="UP000557656">
    <property type="component" value="Unassembled WGS sequence"/>
</dbReference>
<dbReference type="CDD" id="cd07185">
    <property type="entry name" value="OmpA_C-like"/>
    <property type="match status" value="1"/>
</dbReference>
<name>A0A7Y7QTL9_9SPHN</name>
<dbReference type="GO" id="GO:0009279">
    <property type="term" value="C:cell outer membrane"/>
    <property type="evidence" value="ECO:0007669"/>
    <property type="project" value="UniProtKB-SubCell"/>
</dbReference>
<gene>
    <name evidence="8" type="ORF">HKX05_17685</name>
    <name evidence="9" type="ORF">HLV41_05390</name>
</gene>
<keyword evidence="11" id="KW-1185">Reference proteome</keyword>
<dbReference type="Pfam" id="PF00691">
    <property type="entry name" value="OmpA"/>
    <property type="match status" value="1"/>
</dbReference>
<keyword evidence="2 4" id="KW-0472">Membrane</keyword>
<evidence type="ECO:0000256" key="1">
    <source>
        <dbReference type="ARBA" id="ARBA00004442"/>
    </source>
</evidence>
<dbReference type="PANTHER" id="PTHR30329">
    <property type="entry name" value="STATOR ELEMENT OF FLAGELLAR MOTOR COMPLEX"/>
    <property type="match status" value="1"/>
</dbReference>
<comment type="caution">
    <text evidence="9">The sequence shown here is derived from an EMBL/GenBank/DDBJ whole genome shotgun (WGS) entry which is preliminary data.</text>
</comment>
<reference evidence="10 11" key="1">
    <citation type="submission" date="2020-05" db="EMBL/GenBank/DDBJ databases">
        <title>Draft Genome Sequences of Sphingomonas sp. Isolated from the International Space Station.</title>
        <authorList>
            <person name="Bijlani S."/>
            <person name="Singh N.K."/>
            <person name="Mason C.E."/>
            <person name="Wang C.C."/>
            <person name="Venkateswaran K."/>
        </authorList>
    </citation>
    <scope>NUCLEOTIDE SEQUENCE [LARGE SCALE GENOMIC DNA]</scope>
    <source>
        <strain evidence="8 11">IIF7SW-B5</strain>
        <strain evidence="9">ISS-IIF7SWP</strain>
    </source>
</reference>
<dbReference type="AlphaFoldDB" id="A0A7Y7QTL9"/>
<evidence type="ECO:0000256" key="2">
    <source>
        <dbReference type="ARBA" id="ARBA00023136"/>
    </source>
</evidence>
<keyword evidence="6" id="KW-0732">Signal</keyword>
<evidence type="ECO:0000313" key="11">
    <source>
        <dbReference type="Proteomes" id="UP000557656"/>
    </source>
</evidence>
<dbReference type="PROSITE" id="PS01068">
    <property type="entry name" value="OMPA_1"/>
    <property type="match status" value="1"/>
</dbReference>
<dbReference type="EMBL" id="JABYQV010000003">
    <property type="protein sequence ID" value="NVP30470.1"/>
    <property type="molecule type" value="Genomic_DNA"/>
</dbReference>
<dbReference type="InterPro" id="IPR006690">
    <property type="entry name" value="OMPA-like_CS"/>
</dbReference>
<comment type="subcellular location">
    <subcellularLocation>
        <location evidence="1">Cell outer membrane</location>
    </subcellularLocation>
</comment>
<dbReference type="PRINTS" id="PR01021">
    <property type="entry name" value="OMPADOMAIN"/>
</dbReference>
<dbReference type="Gene3D" id="3.30.1330.60">
    <property type="entry name" value="OmpA-like domain"/>
    <property type="match status" value="1"/>
</dbReference>
<evidence type="ECO:0000313" key="9">
    <source>
        <dbReference type="EMBL" id="NVP30470.1"/>
    </source>
</evidence>
<dbReference type="InterPro" id="IPR006664">
    <property type="entry name" value="OMP_bac"/>
</dbReference>
<evidence type="ECO:0000256" key="6">
    <source>
        <dbReference type="SAM" id="SignalP"/>
    </source>
</evidence>
<keyword evidence="3" id="KW-0998">Cell outer membrane</keyword>
<dbReference type="RefSeq" id="WP_170171632.1">
    <property type="nucleotide sequence ID" value="NZ_JABEOW010000032.1"/>
</dbReference>
<dbReference type="InterPro" id="IPR006665">
    <property type="entry name" value="OmpA-like"/>
</dbReference>
<feature type="region of interest" description="Disordered" evidence="5">
    <location>
        <begin position="205"/>
        <end position="226"/>
    </location>
</feature>
<evidence type="ECO:0000256" key="5">
    <source>
        <dbReference type="SAM" id="MobiDB-lite"/>
    </source>
</evidence>
<feature type="chain" id="PRO_5031465720" evidence="6">
    <location>
        <begin position="22"/>
        <end position="226"/>
    </location>
</feature>
<feature type="domain" description="OmpA-like" evidence="7">
    <location>
        <begin position="111"/>
        <end position="226"/>
    </location>
</feature>